<dbReference type="Proteomes" id="UP000034228">
    <property type="component" value="Unassembled WGS sequence"/>
</dbReference>
<dbReference type="STRING" id="336831.WG68_01295"/>
<dbReference type="EC" id="2.7.1.170" evidence="1"/>
<proteinExistence type="inferred from homology"/>
<evidence type="ECO:0000313" key="3">
    <source>
        <dbReference type="Proteomes" id="UP000034228"/>
    </source>
</evidence>
<dbReference type="GO" id="GO:0016773">
    <property type="term" value="F:phosphotransferase activity, alcohol group as acceptor"/>
    <property type="evidence" value="ECO:0007669"/>
    <property type="project" value="UniProtKB-UniRule"/>
</dbReference>
<gene>
    <name evidence="1" type="primary">anmK</name>
    <name evidence="2" type="ORF">WG68_01295</name>
</gene>
<comment type="pathway">
    <text evidence="1">Cell wall biogenesis; peptidoglycan recycling.</text>
</comment>
<dbReference type="GO" id="GO:0005524">
    <property type="term" value="F:ATP binding"/>
    <property type="evidence" value="ECO:0007669"/>
    <property type="project" value="UniProtKB-UniRule"/>
</dbReference>
<dbReference type="PANTHER" id="PTHR30605">
    <property type="entry name" value="ANHYDRO-N-ACETYLMURAMIC ACID KINASE"/>
    <property type="match status" value="1"/>
</dbReference>
<keyword evidence="1" id="KW-0067">ATP-binding</keyword>
<comment type="caution">
    <text evidence="2">The sequence shown here is derived from an EMBL/GenBank/DDBJ whole genome shotgun (WGS) entry which is preliminary data.</text>
</comment>
<protein>
    <recommendedName>
        <fullName evidence="1">Anhydro-N-acetylmuramic acid kinase</fullName>
        <ecNumber evidence="1">2.7.1.170</ecNumber>
    </recommendedName>
    <alternativeName>
        <fullName evidence="1">AnhMurNAc kinase</fullName>
    </alternativeName>
</protein>
<dbReference type="Gene3D" id="3.30.420.40">
    <property type="match status" value="2"/>
</dbReference>
<keyword evidence="1" id="KW-0547">Nucleotide-binding</keyword>
<feature type="binding site" evidence="1">
    <location>
        <begin position="9"/>
        <end position="16"/>
    </location>
    <ligand>
        <name>ATP</name>
        <dbReference type="ChEBI" id="CHEBI:30616"/>
    </ligand>
</feature>
<dbReference type="InterPro" id="IPR043129">
    <property type="entry name" value="ATPase_NBD"/>
</dbReference>
<keyword evidence="1" id="KW-0808">Transferase</keyword>
<comment type="catalytic activity">
    <reaction evidence="1">
        <text>1,6-anhydro-N-acetyl-beta-muramate + ATP + H2O = N-acetyl-D-muramate 6-phosphate + ADP + H(+)</text>
        <dbReference type="Rhea" id="RHEA:24952"/>
        <dbReference type="ChEBI" id="CHEBI:15377"/>
        <dbReference type="ChEBI" id="CHEBI:15378"/>
        <dbReference type="ChEBI" id="CHEBI:30616"/>
        <dbReference type="ChEBI" id="CHEBI:58690"/>
        <dbReference type="ChEBI" id="CHEBI:58722"/>
        <dbReference type="ChEBI" id="CHEBI:456216"/>
        <dbReference type="EC" id="2.7.1.170"/>
    </reaction>
</comment>
<dbReference type="PANTHER" id="PTHR30605:SF0">
    <property type="entry name" value="ANHYDRO-N-ACETYLMURAMIC ACID KINASE"/>
    <property type="match status" value="1"/>
</dbReference>
<dbReference type="GO" id="GO:0016301">
    <property type="term" value="F:kinase activity"/>
    <property type="evidence" value="ECO:0007669"/>
    <property type="project" value="UniProtKB-KW"/>
</dbReference>
<comment type="function">
    <text evidence="1">Catalyzes the specific phosphorylation of 1,6-anhydro-N-acetylmuramic acid (anhMurNAc) with the simultaneous cleavage of the 1,6-anhydro ring, generating MurNAc-6-P. Is required for the utilization of anhMurNAc either imported from the medium or derived from its own cell wall murein, and thus plays a role in cell wall recycling.</text>
</comment>
<keyword evidence="1" id="KW-0119">Carbohydrate metabolism</keyword>
<dbReference type="GO" id="GO:0009254">
    <property type="term" value="P:peptidoglycan turnover"/>
    <property type="evidence" value="ECO:0007669"/>
    <property type="project" value="UniProtKB-UniRule"/>
</dbReference>
<dbReference type="GO" id="GO:0006040">
    <property type="term" value="P:amino sugar metabolic process"/>
    <property type="evidence" value="ECO:0007669"/>
    <property type="project" value="InterPro"/>
</dbReference>
<evidence type="ECO:0000313" key="2">
    <source>
        <dbReference type="EMBL" id="KKO47305.1"/>
    </source>
</evidence>
<sequence length="360" mass="38877">MYYIGIMSGTSLDGIDLVLAGFTPQPRIISSLLQPFPAELKQQLQQLCQPGDNEIELLGLAEQQLAYSYAAGVQLLLSQAGIEAAAIAAIGCHGQTIRHRPDARLPFSYQIGDMHKLAMLCQIPVIADFRRKDIAYGGQGAPLVPAFHDAVFATADARRAVVNIGGIANVTLLVPDQPVSGFDTGPGNALLDNWVMQCLAKDYDMDGEFCQQGQLIPALLAAMLADPYFSRPAPKSTGREYFNLNWLQQFQPEQYLPADVQRTLCRLTAHTIADSLRTSQPQQVFICGGGAHNPVLMADLALLFPACQISSTAKLGVAPDWVEALAFAWLAWAYQHQVPGNLPEVTGASKACVLGVAYKP</sequence>
<dbReference type="UniPathway" id="UPA00343"/>
<dbReference type="NCBIfam" id="NF007139">
    <property type="entry name" value="PRK09585.1-3"/>
    <property type="match status" value="1"/>
</dbReference>
<comment type="pathway">
    <text evidence="1">Amino-sugar metabolism; 1,6-anhydro-N-acetylmuramate degradation.</text>
</comment>
<dbReference type="HAMAP" id="MF_01270">
    <property type="entry name" value="AnhMurNAc_kinase"/>
    <property type="match status" value="1"/>
</dbReference>
<dbReference type="AlphaFoldDB" id="A0A0M2VCH8"/>
<comment type="similarity">
    <text evidence="1">Belongs to the anhydro-N-acetylmuramic acid kinase family.</text>
</comment>
<dbReference type="PATRIC" id="fig|336831.14.peg.2468"/>
<dbReference type="RefSeq" id="WP_046555834.1">
    <property type="nucleotide sequence ID" value="NZ_LAHO01000001.1"/>
</dbReference>
<dbReference type="EMBL" id="LAHO01000001">
    <property type="protein sequence ID" value="KKO47305.1"/>
    <property type="molecule type" value="Genomic_DNA"/>
</dbReference>
<dbReference type="GO" id="GO:0097175">
    <property type="term" value="P:1,6-anhydro-N-acetyl-beta-muramic acid catabolic process"/>
    <property type="evidence" value="ECO:0007669"/>
    <property type="project" value="UniProtKB-UniRule"/>
</dbReference>
<evidence type="ECO:0000256" key="1">
    <source>
        <dbReference type="HAMAP-Rule" id="MF_01270"/>
    </source>
</evidence>
<dbReference type="SUPFAM" id="SSF53067">
    <property type="entry name" value="Actin-like ATPase domain"/>
    <property type="match status" value="1"/>
</dbReference>
<keyword evidence="1 2" id="KW-0418">Kinase</keyword>
<reference evidence="2 3" key="1">
    <citation type="submission" date="2015-03" db="EMBL/GenBank/DDBJ databases">
        <title>Draft genome sequences of two protease-producing strains of Arsukibacterium isolated from two cold and alkaline environments.</title>
        <authorList>
            <person name="Lylloff J.E."/>
            <person name="Skov L.B."/>
            <person name="Jepsen M."/>
            <person name="Hallin P.F."/>
            <person name="Sorensen S.J."/>
            <person name="Stougaard P."/>
            <person name="Glaring M.A."/>
        </authorList>
    </citation>
    <scope>NUCLEOTIDE SEQUENCE [LARGE SCALE GENOMIC DNA]</scope>
    <source>
        <strain evidence="2 3">GCM72</strain>
    </source>
</reference>
<name>A0A0M2VCH8_9GAMM</name>
<keyword evidence="3" id="KW-1185">Reference proteome</keyword>
<accession>A0A0M2VCH8</accession>
<dbReference type="UniPathway" id="UPA00544"/>
<organism evidence="2 3">
    <name type="scientific">Arsukibacterium ikkense</name>
    <dbReference type="NCBI Taxonomy" id="336831"/>
    <lineage>
        <taxon>Bacteria</taxon>
        <taxon>Pseudomonadati</taxon>
        <taxon>Pseudomonadota</taxon>
        <taxon>Gammaproteobacteria</taxon>
        <taxon>Chromatiales</taxon>
        <taxon>Chromatiaceae</taxon>
        <taxon>Arsukibacterium</taxon>
    </lineage>
</organism>
<dbReference type="OrthoDB" id="9763949at2"/>
<dbReference type="InterPro" id="IPR005338">
    <property type="entry name" value="Anhydro_N_Ac-Mur_kinase"/>
</dbReference>
<dbReference type="Pfam" id="PF03702">
    <property type="entry name" value="AnmK"/>
    <property type="match status" value="1"/>
</dbReference>